<feature type="transmembrane region" description="Helical" evidence="1">
    <location>
        <begin position="98"/>
        <end position="123"/>
    </location>
</feature>
<name>A0A0K8PB39_9CHLR</name>
<feature type="transmembrane region" description="Helical" evidence="1">
    <location>
        <begin position="7"/>
        <end position="25"/>
    </location>
</feature>
<dbReference type="Proteomes" id="UP000053370">
    <property type="component" value="Unassembled WGS sequence"/>
</dbReference>
<feature type="transmembrane region" description="Helical" evidence="1">
    <location>
        <begin position="144"/>
        <end position="167"/>
    </location>
</feature>
<organism evidence="2">
    <name type="scientific">Flexilinea flocculi</name>
    <dbReference type="NCBI Taxonomy" id="1678840"/>
    <lineage>
        <taxon>Bacteria</taxon>
        <taxon>Bacillati</taxon>
        <taxon>Chloroflexota</taxon>
        <taxon>Anaerolineae</taxon>
        <taxon>Anaerolineales</taxon>
        <taxon>Anaerolineaceae</taxon>
        <taxon>Flexilinea</taxon>
    </lineage>
</organism>
<evidence type="ECO:0000313" key="2">
    <source>
        <dbReference type="EMBL" id="GAP39365.1"/>
    </source>
</evidence>
<gene>
    <name evidence="2" type="ORF">ATC1_11295</name>
</gene>
<proteinExistence type="predicted"/>
<reference evidence="2" key="1">
    <citation type="journal article" date="2015" name="Genome Announc.">
        <title>Draft Genome Sequence of Anaerolineae Strain TC1, a Novel Isolate from a Methanogenic Wastewater Treatment System.</title>
        <authorList>
            <person name="Matsuura N."/>
            <person name="Tourlousse D.M."/>
            <person name="Sun L."/>
            <person name="Toyonaga M."/>
            <person name="Kuroda K."/>
            <person name="Ohashi A."/>
            <person name="Cruz R."/>
            <person name="Yamaguchi T."/>
            <person name="Sekiguchi Y."/>
        </authorList>
    </citation>
    <scope>NUCLEOTIDE SEQUENCE [LARGE SCALE GENOMIC DNA]</scope>
    <source>
        <strain evidence="2">TC1</strain>
    </source>
</reference>
<keyword evidence="3" id="KW-1185">Reference proteome</keyword>
<accession>A0A0K8PB39</accession>
<dbReference type="RefSeq" id="WP_062277540.1">
    <property type="nucleotide sequence ID" value="NZ_DF968179.1"/>
</dbReference>
<keyword evidence="1" id="KW-0812">Transmembrane</keyword>
<dbReference type="STRING" id="1678840.ATC1_11295"/>
<dbReference type="EMBL" id="DF968179">
    <property type="protein sequence ID" value="GAP39365.1"/>
    <property type="molecule type" value="Genomic_DNA"/>
</dbReference>
<feature type="transmembrane region" description="Helical" evidence="1">
    <location>
        <begin position="72"/>
        <end position="92"/>
    </location>
</feature>
<keyword evidence="1" id="KW-1133">Transmembrane helix</keyword>
<evidence type="ECO:0000256" key="1">
    <source>
        <dbReference type="SAM" id="Phobius"/>
    </source>
</evidence>
<sequence>MIVSNEFLILLAGLLLSLFTFSLILGDNWLFRFGASVLSGLLSGYVCILLIDKIFITKMIEPFTDFSSNWTEKIVIILVILSGVFLFLKFYFRKNTGGNLILAILLCIATALTISGIASGTIFGLFQGIISRFQLAENHTGVRYWVETGIILIGTITSLLYTQHYWFDRKDQTMTDQKTSLHVFSSIGEIFIGIALGSIFAGCFVASAMILVQYLSRMISTSQFLLQWIK</sequence>
<protein>
    <submittedName>
        <fullName evidence="2">Uncharacterized protein</fullName>
    </submittedName>
</protein>
<feature type="transmembrane region" description="Helical" evidence="1">
    <location>
        <begin position="31"/>
        <end position="51"/>
    </location>
</feature>
<keyword evidence="1" id="KW-0472">Membrane</keyword>
<evidence type="ECO:0000313" key="3">
    <source>
        <dbReference type="Proteomes" id="UP000053370"/>
    </source>
</evidence>
<dbReference type="AlphaFoldDB" id="A0A0K8PB39"/>
<feature type="transmembrane region" description="Helical" evidence="1">
    <location>
        <begin position="187"/>
        <end position="212"/>
    </location>
</feature>